<protein>
    <recommendedName>
        <fullName evidence="2">DUF6536 domain-containing protein</fullName>
    </recommendedName>
</protein>
<organism evidence="3 4">
    <name type="scientific">Friedmanniomyces endolithicus</name>
    <dbReference type="NCBI Taxonomy" id="329885"/>
    <lineage>
        <taxon>Eukaryota</taxon>
        <taxon>Fungi</taxon>
        <taxon>Dikarya</taxon>
        <taxon>Ascomycota</taxon>
        <taxon>Pezizomycotina</taxon>
        <taxon>Dothideomycetes</taxon>
        <taxon>Dothideomycetidae</taxon>
        <taxon>Mycosphaerellales</taxon>
        <taxon>Teratosphaeriaceae</taxon>
        <taxon>Friedmanniomyces</taxon>
    </lineage>
</organism>
<accession>A0AAN6QV45</accession>
<evidence type="ECO:0000256" key="1">
    <source>
        <dbReference type="SAM" id="Phobius"/>
    </source>
</evidence>
<name>A0AAN6QV45_9PEZI</name>
<proteinExistence type="predicted"/>
<evidence type="ECO:0000259" key="2">
    <source>
        <dbReference type="Pfam" id="PF20163"/>
    </source>
</evidence>
<dbReference type="PANTHER" id="PTHR35395:SF1">
    <property type="entry name" value="DUF6536 DOMAIN-CONTAINING PROTEIN"/>
    <property type="match status" value="1"/>
</dbReference>
<dbReference type="InterPro" id="IPR046623">
    <property type="entry name" value="DUF6536"/>
</dbReference>
<keyword evidence="4" id="KW-1185">Reference proteome</keyword>
<feature type="transmembrane region" description="Helical" evidence="1">
    <location>
        <begin position="95"/>
        <end position="122"/>
    </location>
</feature>
<reference evidence="3" key="1">
    <citation type="submission" date="2023-06" db="EMBL/GenBank/DDBJ databases">
        <title>Black Yeasts Isolated from many extreme environments.</title>
        <authorList>
            <person name="Coleine C."/>
            <person name="Stajich J.E."/>
            <person name="Selbmann L."/>
        </authorList>
    </citation>
    <scope>NUCLEOTIDE SEQUENCE</scope>
    <source>
        <strain evidence="3">CCFEE 5200</strain>
    </source>
</reference>
<evidence type="ECO:0000313" key="4">
    <source>
        <dbReference type="Proteomes" id="UP001175353"/>
    </source>
</evidence>
<feature type="transmembrane region" description="Helical" evidence="1">
    <location>
        <begin position="674"/>
        <end position="697"/>
    </location>
</feature>
<keyword evidence="1" id="KW-0472">Membrane</keyword>
<dbReference type="EMBL" id="JAUJLE010000067">
    <property type="protein sequence ID" value="KAK0991192.1"/>
    <property type="molecule type" value="Genomic_DNA"/>
</dbReference>
<dbReference type="Proteomes" id="UP001175353">
    <property type="component" value="Unassembled WGS sequence"/>
</dbReference>
<feature type="transmembrane region" description="Helical" evidence="1">
    <location>
        <begin position="404"/>
        <end position="428"/>
    </location>
</feature>
<dbReference type="AlphaFoldDB" id="A0AAN6QV45"/>
<keyword evidence="1" id="KW-0812">Transmembrane</keyword>
<feature type="domain" description="DUF6536" evidence="2">
    <location>
        <begin position="93"/>
        <end position="244"/>
    </location>
</feature>
<evidence type="ECO:0000313" key="3">
    <source>
        <dbReference type="EMBL" id="KAK0991192.1"/>
    </source>
</evidence>
<keyword evidence="1" id="KW-1133">Transmembrane helix</keyword>
<dbReference type="PANTHER" id="PTHR35395">
    <property type="entry name" value="DUF6536 DOMAIN-CONTAINING PROTEIN"/>
    <property type="match status" value="1"/>
</dbReference>
<feature type="transmembrane region" description="Helical" evidence="1">
    <location>
        <begin position="204"/>
        <end position="221"/>
    </location>
</feature>
<gene>
    <name evidence="3" type="ORF">LTR91_008607</name>
</gene>
<comment type="caution">
    <text evidence="3">The sequence shown here is derived from an EMBL/GenBank/DDBJ whole genome shotgun (WGS) entry which is preliminary data.</text>
</comment>
<feature type="transmembrane region" description="Helical" evidence="1">
    <location>
        <begin position="631"/>
        <end position="654"/>
    </location>
</feature>
<feature type="transmembrane region" description="Helical" evidence="1">
    <location>
        <begin position="142"/>
        <end position="164"/>
    </location>
</feature>
<feature type="transmembrane region" description="Helical" evidence="1">
    <location>
        <begin position="503"/>
        <end position="526"/>
    </location>
</feature>
<dbReference type="Pfam" id="PF20163">
    <property type="entry name" value="DUF6536"/>
    <property type="match status" value="1"/>
</dbReference>
<feature type="transmembrane region" description="Helical" evidence="1">
    <location>
        <begin position="578"/>
        <end position="600"/>
    </location>
</feature>
<sequence length="787" mass="86099">MADFSFNPAAANRASHYYDGHDYEVELSALPRTRAPSYATGNSAFPDEDDISLINDRKSSKSGLGATERVVRVVSQTPTAASNRQKRRRLQGWRFGVACSATMAFSVLILNLILAIVAAVKFGSENGVGTAFTGSCATVNSWATWLHIVINALSSLLLSASNYTMQCLCSPTRKEIDKAHAKGDWMDVGVASVRNIWRVRWTRGVLWWCLALSSVPIHLLYNSAIFKTLDANDFIVATVNSDFLNGEPFYPFYPIPPAYSSGYQETGTPKGYFNISNVPALQNVQSFFAPNYQNASAIQNLTNSDCIAAYGTSFISGHSHVLLITSQKGNGSNHTVFSYEEIQTSSGVGPNDDWICTDDQDQNYGGLNCDINLARTNAQSWTMYGAKIEYCLAQIAPSHCKLQFSMQILITVILMNLCKSACMFLTLYRQKDATLVTIGDALSSFLDRPDPLTKDRCLMAKVDVHNGPLRWRASGVRNTPNTKPLPVTYYAPLRRRWFAGATVLRWCITMGLCTAALITAGTLLGIGVGGTQTYLSGQSVFSLGFGAVDSRSLIDVGLPQYGASGLLSSVLLANLPQAIVSFLYLTYNGLFTSMLLCHEYSKYAMDERRKPLRVTTPHGQQRTTYYLQLPYTYSLPLLVASGTLHWLISQSIFLARISIYTDGVNSDQDDFSEVGYSCTPILCVILLGTAMLVFALGMGCRKFASSMPVAGSCSVALAAACHPPKHDEDASFLPVRWGEIADVSGEEDEIRHCSFTSGEVQAMTPGRLYAGSRQDVATASDLRRRHS</sequence>